<accession>A0A1I0AMU4</accession>
<sequence length="423" mass="45712">MKINNKITLIAVALATALSAQQASALQGGSDLTNTVKGYYPYLSSVGTQLISGGQIVNEAGADRVYPKMGAIIEVPTYITDTSTLPANIKKLYQYKDFDTDPDTTKNDDVVVTWYIVKPKAGKDFAPVGTTYDALLAGPDTWVKSWDDIEASDAVVPADLVRTNNNLKSWALKVPAQAIFGGTAESTEDLRIGFTIVPKSEYGDPIEGHMLKAFDISYLYQQQPPTEPGDPDPENPDPGEPGGENPDNGGGPIQPGNPIEFVIYDTLNTPATDDDVVLGPNDYTKVRHTYRVEAQIREGTAGNYTYRSLSPAEEANLSWQLWDPKTLTGVTPAEIGIAGTTPGLIRTFDKDTAGIDQDRFKQLDNTLTNPDGTFQVAASSVASYTLFTTQDFNADALAQQADNLSEQGMRIRVIYDDGTPTPP</sequence>
<keyword evidence="2" id="KW-0732">Signal</keyword>
<organism evidence="3 4">
    <name type="scientific">Thorsellia anophelis DSM 18579</name>
    <dbReference type="NCBI Taxonomy" id="1123402"/>
    <lineage>
        <taxon>Bacteria</taxon>
        <taxon>Pseudomonadati</taxon>
        <taxon>Pseudomonadota</taxon>
        <taxon>Gammaproteobacteria</taxon>
        <taxon>Enterobacterales</taxon>
        <taxon>Thorselliaceae</taxon>
        <taxon>Thorsellia</taxon>
    </lineage>
</organism>
<feature type="signal peptide" evidence="2">
    <location>
        <begin position="1"/>
        <end position="25"/>
    </location>
</feature>
<keyword evidence="4" id="KW-1185">Reference proteome</keyword>
<evidence type="ECO:0000256" key="2">
    <source>
        <dbReference type="SAM" id="SignalP"/>
    </source>
</evidence>
<dbReference type="Proteomes" id="UP000242642">
    <property type="component" value="Unassembled WGS sequence"/>
</dbReference>
<evidence type="ECO:0000313" key="3">
    <source>
        <dbReference type="EMBL" id="SES95195.1"/>
    </source>
</evidence>
<dbReference type="OrthoDB" id="7063162at2"/>
<gene>
    <name evidence="3" type="ORF">SAMN02583745_00968</name>
</gene>
<evidence type="ECO:0000256" key="1">
    <source>
        <dbReference type="SAM" id="MobiDB-lite"/>
    </source>
</evidence>
<reference evidence="4" key="1">
    <citation type="submission" date="2016-10" db="EMBL/GenBank/DDBJ databases">
        <authorList>
            <person name="Varghese N."/>
            <person name="Submissions S."/>
        </authorList>
    </citation>
    <scope>NUCLEOTIDE SEQUENCE [LARGE SCALE GENOMIC DNA]</scope>
    <source>
        <strain evidence="4">DSM 18579</strain>
    </source>
</reference>
<feature type="chain" id="PRO_5017253623" evidence="2">
    <location>
        <begin position="26"/>
        <end position="423"/>
    </location>
</feature>
<dbReference type="AlphaFoldDB" id="A0A1I0AMU4"/>
<feature type="region of interest" description="Disordered" evidence="1">
    <location>
        <begin position="221"/>
        <end position="259"/>
    </location>
</feature>
<dbReference type="EMBL" id="FOHV01000006">
    <property type="protein sequence ID" value="SES95195.1"/>
    <property type="molecule type" value="Genomic_DNA"/>
</dbReference>
<dbReference type="STRING" id="1123402.SAMN02583745_00968"/>
<name>A0A1I0AMU4_9GAMM</name>
<protein>
    <submittedName>
        <fullName evidence="3">Uncharacterized protein</fullName>
    </submittedName>
</protein>
<dbReference type="RefSeq" id="WP_093318243.1">
    <property type="nucleotide sequence ID" value="NZ_FOHV01000006.1"/>
</dbReference>
<evidence type="ECO:0000313" key="4">
    <source>
        <dbReference type="Proteomes" id="UP000242642"/>
    </source>
</evidence>
<proteinExistence type="predicted"/>